<dbReference type="OrthoDB" id="689613at2759"/>
<feature type="compositionally biased region" description="Low complexity" evidence="1">
    <location>
        <begin position="16"/>
        <end position="25"/>
    </location>
</feature>
<evidence type="ECO:0000313" key="3">
    <source>
        <dbReference type="Proteomes" id="UP001141552"/>
    </source>
</evidence>
<comment type="caution">
    <text evidence="2">The sequence shown here is derived from an EMBL/GenBank/DDBJ whole genome shotgun (WGS) entry which is preliminary data.</text>
</comment>
<dbReference type="Proteomes" id="UP001141552">
    <property type="component" value="Unassembled WGS sequence"/>
</dbReference>
<dbReference type="PANTHER" id="PTHR34961:SF1">
    <property type="entry name" value="ROOT MERISTEM GROWTH FACTOR 10"/>
    <property type="match status" value="1"/>
</dbReference>
<dbReference type="InterPro" id="IPR053313">
    <property type="entry name" value="RGF"/>
</dbReference>
<protein>
    <submittedName>
        <fullName evidence="2">Uncharacterized protein</fullName>
    </submittedName>
</protein>
<feature type="compositionally biased region" description="Basic and acidic residues" evidence="1">
    <location>
        <begin position="27"/>
        <end position="68"/>
    </location>
</feature>
<feature type="region of interest" description="Disordered" evidence="1">
    <location>
        <begin position="15"/>
        <end position="113"/>
    </location>
</feature>
<dbReference type="AlphaFoldDB" id="A0A9Q0FXR2"/>
<organism evidence="2 3">
    <name type="scientific">Turnera subulata</name>
    <dbReference type="NCBI Taxonomy" id="218843"/>
    <lineage>
        <taxon>Eukaryota</taxon>
        <taxon>Viridiplantae</taxon>
        <taxon>Streptophyta</taxon>
        <taxon>Embryophyta</taxon>
        <taxon>Tracheophyta</taxon>
        <taxon>Spermatophyta</taxon>
        <taxon>Magnoliopsida</taxon>
        <taxon>eudicotyledons</taxon>
        <taxon>Gunneridae</taxon>
        <taxon>Pentapetalae</taxon>
        <taxon>rosids</taxon>
        <taxon>fabids</taxon>
        <taxon>Malpighiales</taxon>
        <taxon>Passifloraceae</taxon>
        <taxon>Turnera</taxon>
    </lineage>
</organism>
<dbReference type="PANTHER" id="PTHR34961">
    <property type="entry name" value="TRANSMEMBRANE PROTEIN"/>
    <property type="match status" value="1"/>
</dbReference>
<name>A0A9Q0FXR2_9ROSI</name>
<sequence>MQADIIHRRNILVTLEADSSSSKKAGAAKEESFDHQETDDKQKLDDQSRDQKDSKGKERIMNDHEQKARNPSGAGKESLVAVSWRVPQRKRGEKHPGFNLDYSPPKTHPPSHN</sequence>
<evidence type="ECO:0000256" key="1">
    <source>
        <dbReference type="SAM" id="MobiDB-lite"/>
    </source>
</evidence>
<gene>
    <name evidence="2" type="ORF">Tsubulata_010065</name>
</gene>
<proteinExistence type="predicted"/>
<accession>A0A9Q0FXR2</accession>
<dbReference type="EMBL" id="JAKUCV010003182">
    <property type="protein sequence ID" value="KAJ4839838.1"/>
    <property type="molecule type" value="Genomic_DNA"/>
</dbReference>
<reference evidence="2" key="1">
    <citation type="submission" date="2022-02" db="EMBL/GenBank/DDBJ databases">
        <authorList>
            <person name="Henning P.M."/>
            <person name="McCubbin A.G."/>
            <person name="Shore J.S."/>
        </authorList>
    </citation>
    <scope>NUCLEOTIDE SEQUENCE</scope>
    <source>
        <strain evidence="2">F60SS</strain>
        <tissue evidence="2">Leaves</tissue>
    </source>
</reference>
<evidence type="ECO:0000313" key="2">
    <source>
        <dbReference type="EMBL" id="KAJ4839838.1"/>
    </source>
</evidence>
<reference evidence="2" key="2">
    <citation type="journal article" date="2023" name="Plants (Basel)">
        <title>Annotation of the Turnera subulata (Passifloraceae) Draft Genome Reveals the S-Locus Evolved after the Divergence of Turneroideae from Passifloroideae in a Stepwise Manner.</title>
        <authorList>
            <person name="Henning P.M."/>
            <person name="Roalson E.H."/>
            <person name="Mir W."/>
            <person name="McCubbin A.G."/>
            <person name="Shore J.S."/>
        </authorList>
    </citation>
    <scope>NUCLEOTIDE SEQUENCE</scope>
    <source>
        <strain evidence="2">F60SS</strain>
    </source>
</reference>
<keyword evidence="3" id="KW-1185">Reference proteome</keyword>